<dbReference type="AlphaFoldDB" id="A0A6A5VFK6"/>
<dbReference type="Gene3D" id="2.60.120.10">
    <property type="entry name" value="Jelly Rolls"/>
    <property type="match status" value="2"/>
</dbReference>
<keyword evidence="2" id="KW-1185">Reference proteome</keyword>
<evidence type="ECO:0000313" key="1">
    <source>
        <dbReference type="EMBL" id="KAF1975538.1"/>
    </source>
</evidence>
<gene>
    <name evidence="1" type="ORF">BU23DRAFT_588515</name>
</gene>
<dbReference type="PANTHER" id="PTHR41517:SF1">
    <property type="entry name" value="CUPIN"/>
    <property type="match status" value="1"/>
</dbReference>
<name>A0A6A5VFK6_9PLEO</name>
<dbReference type="EMBL" id="ML976670">
    <property type="protein sequence ID" value="KAF1975538.1"/>
    <property type="molecule type" value="Genomic_DNA"/>
</dbReference>
<dbReference type="GO" id="GO:0051213">
    <property type="term" value="F:dioxygenase activity"/>
    <property type="evidence" value="ECO:0007669"/>
    <property type="project" value="InterPro"/>
</dbReference>
<reference evidence="1" key="1">
    <citation type="journal article" date="2020" name="Stud. Mycol.">
        <title>101 Dothideomycetes genomes: a test case for predicting lifestyles and emergence of pathogens.</title>
        <authorList>
            <person name="Haridas S."/>
            <person name="Albert R."/>
            <person name="Binder M."/>
            <person name="Bloem J."/>
            <person name="Labutti K."/>
            <person name="Salamov A."/>
            <person name="Andreopoulos B."/>
            <person name="Baker S."/>
            <person name="Barry K."/>
            <person name="Bills G."/>
            <person name="Bluhm B."/>
            <person name="Cannon C."/>
            <person name="Castanera R."/>
            <person name="Culley D."/>
            <person name="Daum C."/>
            <person name="Ezra D."/>
            <person name="Gonzalez J."/>
            <person name="Henrissat B."/>
            <person name="Kuo A."/>
            <person name="Liang C."/>
            <person name="Lipzen A."/>
            <person name="Lutzoni F."/>
            <person name="Magnuson J."/>
            <person name="Mondo S."/>
            <person name="Nolan M."/>
            <person name="Ohm R."/>
            <person name="Pangilinan J."/>
            <person name="Park H.-J."/>
            <person name="Ramirez L."/>
            <person name="Alfaro M."/>
            <person name="Sun H."/>
            <person name="Tritt A."/>
            <person name="Yoshinaga Y."/>
            <person name="Zwiers L.-H."/>
            <person name="Turgeon B."/>
            <person name="Goodwin S."/>
            <person name="Spatafora J."/>
            <person name="Crous P."/>
            <person name="Grigoriev I."/>
        </authorList>
    </citation>
    <scope>NUCLEOTIDE SEQUENCE</scope>
    <source>
        <strain evidence="1">CBS 107.79</strain>
    </source>
</reference>
<dbReference type="Proteomes" id="UP000800036">
    <property type="component" value="Unassembled WGS sequence"/>
</dbReference>
<dbReference type="CDD" id="cd02216">
    <property type="entry name" value="cupin_GDO-like_N"/>
    <property type="match status" value="1"/>
</dbReference>
<proteinExistence type="predicted"/>
<dbReference type="InterPro" id="IPR011051">
    <property type="entry name" value="RmlC_Cupin_sf"/>
</dbReference>
<dbReference type="SUPFAM" id="SSF51182">
    <property type="entry name" value="RmlC-like cupins"/>
    <property type="match status" value="1"/>
</dbReference>
<dbReference type="InterPro" id="IPR047183">
    <property type="entry name" value="GDO-like"/>
</dbReference>
<dbReference type="OrthoDB" id="2205143at2759"/>
<sequence>MANNGANNSIDTVDDVIQGASKYNAVPLWPQMVKYNPPKPNPKCVPFIWRYDDVRPYLLKAGELVKENDAERRVLMLIKPERGGPYKTDTLYAGLQLVMPNETAPAHRHTAFALRFVIEGNGGFTAVHGQRIQMNHGSGSMIWLDGLDLPQFQHFPVHFAEHFKEKRYPATNVDSRMSPIVFPWAEMKASLDREPGAWVAEEYRKFDGNYERIDAGKSSETRRETTSCVYHVISGNGHSMVGEQKLEWKQGDMFCIPSWYRYQLFADKSEAIYLYHFDDKPIIEALGFYRNEKTEKKVL</sequence>
<dbReference type="CDD" id="cd06992">
    <property type="entry name" value="cupin_GDO-like_C"/>
    <property type="match status" value="1"/>
</dbReference>
<protein>
    <submittedName>
        <fullName evidence="1">RmlC-like cupin</fullName>
    </submittedName>
</protein>
<dbReference type="PANTHER" id="PTHR41517">
    <property type="entry name" value="1,2-DIOXYGENASE PROTEIN-RELATED"/>
    <property type="match status" value="1"/>
</dbReference>
<evidence type="ECO:0000313" key="2">
    <source>
        <dbReference type="Proteomes" id="UP000800036"/>
    </source>
</evidence>
<dbReference type="InterPro" id="IPR014710">
    <property type="entry name" value="RmlC-like_jellyroll"/>
</dbReference>
<accession>A0A6A5VFK6</accession>
<organism evidence="1 2">
    <name type="scientific">Bimuria novae-zelandiae CBS 107.79</name>
    <dbReference type="NCBI Taxonomy" id="1447943"/>
    <lineage>
        <taxon>Eukaryota</taxon>
        <taxon>Fungi</taxon>
        <taxon>Dikarya</taxon>
        <taxon>Ascomycota</taxon>
        <taxon>Pezizomycotina</taxon>
        <taxon>Dothideomycetes</taxon>
        <taxon>Pleosporomycetidae</taxon>
        <taxon>Pleosporales</taxon>
        <taxon>Massarineae</taxon>
        <taxon>Didymosphaeriaceae</taxon>
        <taxon>Bimuria</taxon>
    </lineage>
</organism>